<feature type="domain" description="PDZ" evidence="12">
    <location>
        <begin position="100"/>
        <end position="180"/>
    </location>
</feature>
<dbReference type="Gene3D" id="2.30.42.10">
    <property type="match status" value="1"/>
</dbReference>
<evidence type="ECO:0000256" key="10">
    <source>
        <dbReference type="ARBA" id="ARBA00023136"/>
    </source>
</evidence>
<keyword evidence="9 11" id="KW-0482">Metalloprotease</keyword>
<keyword evidence="7 11" id="KW-0862">Zinc</keyword>
<dbReference type="InterPro" id="IPR004387">
    <property type="entry name" value="Pept_M50_Zn"/>
</dbReference>
<dbReference type="Proteomes" id="UP000593802">
    <property type="component" value="Chromosome"/>
</dbReference>
<evidence type="ECO:0000256" key="9">
    <source>
        <dbReference type="ARBA" id="ARBA00023049"/>
    </source>
</evidence>
<accession>A0A7I8DCX3</accession>
<dbReference type="GO" id="GO:0046872">
    <property type="term" value="F:metal ion binding"/>
    <property type="evidence" value="ECO:0007669"/>
    <property type="project" value="UniProtKB-KW"/>
</dbReference>
<evidence type="ECO:0000313" key="14">
    <source>
        <dbReference type="Proteomes" id="UP000593802"/>
    </source>
</evidence>
<organism evidence="13 14">
    <name type="scientific">Effusibacillus dendaii</name>
    <dbReference type="NCBI Taxonomy" id="2743772"/>
    <lineage>
        <taxon>Bacteria</taxon>
        <taxon>Bacillati</taxon>
        <taxon>Bacillota</taxon>
        <taxon>Bacilli</taxon>
        <taxon>Bacillales</taxon>
        <taxon>Alicyclobacillaceae</taxon>
        <taxon>Effusibacillus</taxon>
    </lineage>
</organism>
<dbReference type="CDD" id="cd06163">
    <property type="entry name" value="S2P-M50_PDZ_RseP-like"/>
    <property type="match status" value="1"/>
</dbReference>
<dbReference type="KEGG" id="eff:skT53_21170"/>
<dbReference type="InterPro" id="IPR041489">
    <property type="entry name" value="PDZ_6"/>
</dbReference>
<dbReference type="EC" id="3.4.24.-" evidence="11"/>
<keyword evidence="5 11" id="KW-0812">Transmembrane</keyword>
<dbReference type="Pfam" id="PF02163">
    <property type="entry name" value="Peptidase_M50"/>
    <property type="match status" value="1"/>
</dbReference>
<evidence type="ECO:0000256" key="6">
    <source>
        <dbReference type="ARBA" id="ARBA00022801"/>
    </source>
</evidence>
<dbReference type="SMART" id="SM00228">
    <property type="entry name" value="PDZ"/>
    <property type="match status" value="1"/>
</dbReference>
<evidence type="ECO:0000256" key="4">
    <source>
        <dbReference type="ARBA" id="ARBA00022670"/>
    </source>
</evidence>
<dbReference type="GO" id="GO:0006508">
    <property type="term" value="P:proteolysis"/>
    <property type="evidence" value="ECO:0007669"/>
    <property type="project" value="UniProtKB-KW"/>
</dbReference>
<dbReference type="InterPro" id="IPR036034">
    <property type="entry name" value="PDZ_sf"/>
</dbReference>
<reference evidence="13 14" key="1">
    <citation type="submission" date="2020-08" db="EMBL/GenBank/DDBJ databases">
        <title>Complete Genome Sequence of Effusibacillus dendaii Strain skT53, Isolated from Farmland soil.</title>
        <authorList>
            <person name="Konishi T."/>
            <person name="Kawasaki H."/>
        </authorList>
    </citation>
    <scope>NUCLEOTIDE SEQUENCE [LARGE SCALE GENOMIC DNA]</scope>
    <source>
        <strain evidence="14">skT53</strain>
    </source>
</reference>
<dbReference type="Pfam" id="PF17820">
    <property type="entry name" value="PDZ_6"/>
    <property type="match status" value="1"/>
</dbReference>
<dbReference type="EMBL" id="AP023366">
    <property type="protein sequence ID" value="BCJ87132.1"/>
    <property type="molecule type" value="Genomic_DNA"/>
</dbReference>
<evidence type="ECO:0000256" key="3">
    <source>
        <dbReference type="ARBA" id="ARBA00007931"/>
    </source>
</evidence>
<evidence type="ECO:0000256" key="11">
    <source>
        <dbReference type="RuleBase" id="RU362031"/>
    </source>
</evidence>
<feature type="transmembrane region" description="Helical" evidence="11">
    <location>
        <begin position="90"/>
        <end position="115"/>
    </location>
</feature>
<keyword evidence="11" id="KW-0479">Metal-binding</keyword>
<keyword evidence="4 13" id="KW-0645">Protease</keyword>
<evidence type="ECO:0000313" key="13">
    <source>
        <dbReference type="EMBL" id="BCJ87132.1"/>
    </source>
</evidence>
<sequence length="341" mass="36813">MNIIMALLALGILIFIHELGHYWAARATGVRVEEFAIGFGPPLVRYRKNNILYRLNLLPLGGYVKMLGEDNPEAAEAPDNFNNRPLLARMLVILAGVIMNFIGAIVILTVMFNLYGAPTDKVNTHAFGVVPGSPAQVAGIQANDILKRINGVPIDSPQVFIQQVQANNGKPVTLEILRDKQMVTLQVTPVNGKVGIEIGTSPVYQSYGSFAANTSAAIRQTGELARLVVSGLGQLVTGQFAFKDLTGPVGIIEVTGQASQLGVPSYLHIMALLSVNLGVLNLVPIPGLDGGRFLFLLIEAIRRGKRLSLEREASINLIGILFLLGLMVIVTFQDVFKLIAR</sequence>
<dbReference type="GO" id="GO:0004222">
    <property type="term" value="F:metalloendopeptidase activity"/>
    <property type="evidence" value="ECO:0007669"/>
    <property type="project" value="InterPro"/>
</dbReference>
<evidence type="ECO:0000256" key="1">
    <source>
        <dbReference type="ARBA" id="ARBA00001947"/>
    </source>
</evidence>
<comment type="cofactor">
    <cofactor evidence="1 11">
        <name>Zn(2+)</name>
        <dbReference type="ChEBI" id="CHEBI:29105"/>
    </cofactor>
</comment>
<evidence type="ECO:0000256" key="2">
    <source>
        <dbReference type="ARBA" id="ARBA00004141"/>
    </source>
</evidence>
<evidence type="ECO:0000256" key="7">
    <source>
        <dbReference type="ARBA" id="ARBA00022833"/>
    </source>
</evidence>
<dbReference type="CDD" id="cd23081">
    <property type="entry name" value="cpPDZ_EcRseP-like"/>
    <property type="match status" value="1"/>
</dbReference>
<keyword evidence="6 11" id="KW-0378">Hydrolase</keyword>
<keyword evidence="8 11" id="KW-1133">Transmembrane helix</keyword>
<name>A0A7I8DCX3_9BACL</name>
<proteinExistence type="inferred from homology"/>
<dbReference type="PANTHER" id="PTHR42837:SF2">
    <property type="entry name" value="MEMBRANE METALLOPROTEASE ARASP2, CHLOROPLASTIC-RELATED"/>
    <property type="match status" value="1"/>
</dbReference>
<evidence type="ECO:0000256" key="8">
    <source>
        <dbReference type="ARBA" id="ARBA00022989"/>
    </source>
</evidence>
<gene>
    <name evidence="13" type="ORF">skT53_21170</name>
</gene>
<comment type="similarity">
    <text evidence="3 11">Belongs to the peptidase M50B family.</text>
</comment>
<evidence type="ECO:0000259" key="12">
    <source>
        <dbReference type="SMART" id="SM00228"/>
    </source>
</evidence>
<dbReference type="PANTHER" id="PTHR42837">
    <property type="entry name" value="REGULATOR OF SIGMA-E PROTEASE RSEP"/>
    <property type="match status" value="1"/>
</dbReference>
<dbReference type="InterPro" id="IPR008915">
    <property type="entry name" value="Peptidase_M50"/>
</dbReference>
<dbReference type="GO" id="GO:0016020">
    <property type="term" value="C:membrane"/>
    <property type="evidence" value="ECO:0007669"/>
    <property type="project" value="UniProtKB-SubCell"/>
</dbReference>
<dbReference type="NCBIfam" id="TIGR00054">
    <property type="entry name" value="RIP metalloprotease RseP"/>
    <property type="match status" value="1"/>
</dbReference>
<dbReference type="SUPFAM" id="SSF50156">
    <property type="entry name" value="PDZ domain-like"/>
    <property type="match status" value="1"/>
</dbReference>
<comment type="subcellular location">
    <subcellularLocation>
        <location evidence="2">Membrane</location>
        <topology evidence="2">Multi-pass membrane protein</topology>
    </subcellularLocation>
</comment>
<dbReference type="RefSeq" id="WP_200756817.1">
    <property type="nucleotide sequence ID" value="NZ_AP023366.1"/>
</dbReference>
<keyword evidence="14" id="KW-1185">Reference proteome</keyword>
<protein>
    <recommendedName>
        <fullName evidence="11">Zinc metalloprotease</fullName>
        <ecNumber evidence="11">3.4.24.-</ecNumber>
    </recommendedName>
</protein>
<evidence type="ECO:0000256" key="5">
    <source>
        <dbReference type="ARBA" id="ARBA00022692"/>
    </source>
</evidence>
<dbReference type="AlphaFoldDB" id="A0A7I8DCX3"/>
<keyword evidence="10 11" id="KW-0472">Membrane</keyword>
<dbReference type="InterPro" id="IPR001478">
    <property type="entry name" value="PDZ"/>
</dbReference>
<feature type="transmembrane region" description="Helical" evidence="11">
    <location>
        <begin position="313"/>
        <end position="332"/>
    </location>
</feature>